<dbReference type="EMBL" id="DTMF01000181">
    <property type="protein sequence ID" value="HGF34186.1"/>
    <property type="molecule type" value="Genomic_DNA"/>
</dbReference>
<dbReference type="Pfam" id="PF13649">
    <property type="entry name" value="Methyltransf_25"/>
    <property type="match status" value="1"/>
</dbReference>
<keyword evidence="2" id="KW-0808">Transferase</keyword>
<keyword evidence="2" id="KW-0489">Methyltransferase</keyword>
<reference evidence="2" key="1">
    <citation type="journal article" date="2020" name="mSystems">
        <title>Genome- and Community-Level Interaction Insights into Carbon Utilization and Element Cycling Functions of Hydrothermarchaeota in Hydrothermal Sediment.</title>
        <authorList>
            <person name="Zhou Z."/>
            <person name="Liu Y."/>
            <person name="Xu W."/>
            <person name="Pan J."/>
            <person name="Luo Z.H."/>
            <person name="Li M."/>
        </authorList>
    </citation>
    <scope>NUCLEOTIDE SEQUENCE [LARGE SCALE GENOMIC DNA]</scope>
    <source>
        <strain evidence="2">SpSt-897</strain>
    </source>
</reference>
<dbReference type="PANTHER" id="PTHR43464">
    <property type="entry name" value="METHYLTRANSFERASE"/>
    <property type="match status" value="1"/>
</dbReference>
<proteinExistence type="predicted"/>
<dbReference type="GO" id="GO:0010420">
    <property type="term" value="F:polyprenyldihydroxybenzoate methyltransferase activity"/>
    <property type="evidence" value="ECO:0007669"/>
    <property type="project" value="TreeGrafter"/>
</dbReference>
<evidence type="ECO:0000259" key="1">
    <source>
        <dbReference type="Pfam" id="PF13649"/>
    </source>
</evidence>
<organism evidence="2">
    <name type="scientific">Desulfobacca acetoxidans</name>
    <dbReference type="NCBI Taxonomy" id="60893"/>
    <lineage>
        <taxon>Bacteria</taxon>
        <taxon>Pseudomonadati</taxon>
        <taxon>Thermodesulfobacteriota</taxon>
        <taxon>Desulfobaccia</taxon>
        <taxon>Desulfobaccales</taxon>
        <taxon>Desulfobaccaceae</taxon>
        <taxon>Desulfobacca</taxon>
    </lineage>
</organism>
<accession>A0A7C3Z175</accession>
<dbReference type="SUPFAM" id="SSF53335">
    <property type="entry name" value="S-adenosyl-L-methionine-dependent methyltransferases"/>
    <property type="match status" value="1"/>
</dbReference>
<evidence type="ECO:0000313" key="2">
    <source>
        <dbReference type="EMBL" id="HGF34186.1"/>
    </source>
</evidence>
<name>A0A7C3Z175_9BACT</name>
<dbReference type="InterPro" id="IPR029063">
    <property type="entry name" value="SAM-dependent_MTases_sf"/>
</dbReference>
<dbReference type="CDD" id="cd02440">
    <property type="entry name" value="AdoMet_MTases"/>
    <property type="match status" value="1"/>
</dbReference>
<feature type="domain" description="Methyltransferase" evidence="1">
    <location>
        <begin position="37"/>
        <end position="131"/>
    </location>
</feature>
<dbReference type="InterPro" id="IPR041698">
    <property type="entry name" value="Methyltransf_25"/>
</dbReference>
<protein>
    <submittedName>
        <fullName evidence="2">Class I SAM-dependent methyltransferase</fullName>
    </submittedName>
</protein>
<dbReference type="GO" id="GO:0032259">
    <property type="term" value="P:methylation"/>
    <property type="evidence" value="ECO:0007669"/>
    <property type="project" value="UniProtKB-KW"/>
</dbReference>
<dbReference type="Gene3D" id="3.40.50.150">
    <property type="entry name" value="Vaccinia Virus protein VP39"/>
    <property type="match status" value="1"/>
</dbReference>
<gene>
    <name evidence="2" type="ORF">ENW96_07325</name>
</gene>
<comment type="caution">
    <text evidence="2">The sequence shown here is derived from an EMBL/GenBank/DDBJ whole genome shotgun (WGS) entry which is preliminary data.</text>
</comment>
<dbReference type="AlphaFoldDB" id="A0A7C3Z175"/>
<sequence length="217" mass="23951">MPDWGKIFTDPEMQRLPPNPEVLTLVPELKTRGVRLILDAGCGAGRHLYPLAAAGFQVLGVDRELSVLRDCRAHPSRVSGLVGLAQGDLQSLPVPEGAFDFVLSINAISHGDTRAFQGYCRELDRVLRPGGLLFIWVSPREAGEMMRLPETVELEPGTLVKIGAQDGELIHHFPTPEELVEQFPAYASRRLEIIQAPIPFMGGKELPQLVFQGEKLR</sequence>
<dbReference type="PANTHER" id="PTHR43464:SF23">
    <property type="entry name" value="JUVENILE HORMONE ACID O-METHYLTRANSFERASE"/>
    <property type="match status" value="1"/>
</dbReference>